<dbReference type="Pfam" id="PF02616">
    <property type="entry name" value="SMC_ScpA"/>
    <property type="match status" value="1"/>
</dbReference>
<keyword evidence="2" id="KW-0963">Cytoplasm</keyword>
<dbReference type="InterPro" id="IPR003768">
    <property type="entry name" value="ScpA"/>
</dbReference>
<organism evidence="4 5">
    <name type="scientific">Luteitalea pratensis</name>
    <dbReference type="NCBI Taxonomy" id="1855912"/>
    <lineage>
        <taxon>Bacteria</taxon>
        <taxon>Pseudomonadati</taxon>
        <taxon>Acidobacteriota</taxon>
        <taxon>Vicinamibacteria</taxon>
        <taxon>Vicinamibacterales</taxon>
        <taxon>Vicinamibacteraceae</taxon>
        <taxon>Luteitalea</taxon>
    </lineage>
</organism>
<dbReference type="RefSeq" id="WP_110172835.1">
    <property type="nucleotide sequence ID" value="NZ_CP015136.1"/>
</dbReference>
<reference evidence="5" key="2">
    <citation type="submission" date="2016-04" db="EMBL/GenBank/DDBJ databases">
        <title>First Complete Genome Sequence of a Subdivision 6 Acidobacterium.</title>
        <authorList>
            <person name="Huang S."/>
            <person name="Vieira S."/>
            <person name="Bunk B."/>
            <person name="Riedel T."/>
            <person name="Sproeer C."/>
            <person name="Overmann J."/>
        </authorList>
    </citation>
    <scope>NUCLEOTIDE SEQUENCE [LARGE SCALE GENOMIC DNA]</scope>
    <source>
        <strain evidence="5">DSM 100886 HEG_-6_39</strain>
    </source>
</reference>
<dbReference type="Gene3D" id="6.10.250.2410">
    <property type="match status" value="1"/>
</dbReference>
<dbReference type="KEGG" id="abac:LuPra_04518"/>
<dbReference type="EMBL" id="CP015136">
    <property type="protein sequence ID" value="AMY11271.1"/>
    <property type="molecule type" value="Genomic_DNA"/>
</dbReference>
<dbReference type="AlphaFoldDB" id="A0A143PSA7"/>
<gene>
    <name evidence="4" type="primary">scpA_4</name>
    <name evidence="2" type="synonym">scpA</name>
    <name evidence="4" type="ORF">LuPra_04518</name>
</gene>
<comment type="function">
    <text evidence="2">Participates in chromosomal partition during cell division. May act via the formation of a condensin-like complex containing Smc and ScpB that pull DNA away from mid-cell into both cell halves.</text>
</comment>
<keyword evidence="5" id="KW-1185">Reference proteome</keyword>
<dbReference type="HAMAP" id="MF_01805">
    <property type="entry name" value="ScpA"/>
    <property type="match status" value="1"/>
</dbReference>
<name>A0A143PSA7_LUTPR</name>
<protein>
    <recommendedName>
        <fullName evidence="1 2">Segregation and condensation protein A</fullName>
    </recommendedName>
</protein>
<dbReference type="PANTHER" id="PTHR33969">
    <property type="entry name" value="SEGREGATION AND CONDENSATION PROTEIN A"/>
    <property type="match status" value="1"/>
</dbReference>
<reference evidence="4 5" key="1">
    <citation type="journal article" date="2016" name="Genome Announc.">
        <title>First Complete Genome Sequence of a Subdivision 6 Acidobacterium Strain.</title>
        <authorList>
            <person name="Huang S."/>
            <person name="Vieira S."/>
            <person name="Bunk B."/>
            <person name="Riedel T."/>
            <person name="Sproer C."/>
            <person name="Overmann J."/>
        </authorList>
    </citation>
    <scope>NUCLEOTIDE SEQUENCE [LARGE SCALE GENOMIC DNA]</scope>
    <source>
        <strain evidence="5">DSM 100886 HEG_-6_39</strain>
    </source>
</reference>
<comment type="subcellular location">
    <subcellularLocation>
        <location evidence="2">Cytoplasm</location>
    </subcellularLocation>
    <text evidence="2">Associated with two foci at the outer edges of the nucleoid region in young cells, and at four foci within both cell halves in older cells.</text>
</comment>
<dbReference type="OrthoDB" id="9811016at2"/>
<sequence>MTTPSPEFESSLERFPVKLEVFEGPLDLLLHLIKKHELDIYDIPIALITRQYLDYIGFMQDLQLDVAGDFLVMAATLIHIKSRSLLPRPAPEQEDPEEDPREALVRRLVEHQKFKAAAELLHDRETVRSAQWSRPDERIAALAGEGLDKEPELEVDLFSLMTAFKAIVERAKHRPANYLPMEQIPLEMRIEQLMARLAGVEALGFEELFDDIAQRADLIVTFLAILEMIRLKVLRVVQSGTGGPIRVYKRDRPADAPRPIEHHEPAARPQGTPGSQS</sequence>
<dbReference type="Proteomes" id="UP000076079">
    <property type="component" value="Chromosome"/>
</dbReference>
<feature type="region of interest" description="Disordered" evidence="3">
    <location>
        <begin position="247"/>
        <end position="277"/>
    </location>
</feature>
<feature type="compositionally biased region" description="Basic and acidic residues" evidence="3">
    <location>
        <begin position="248"/>
        <end position="266"/>
    </location>
</feature>
<dbReference type="GO" id="GO:0005737">
    <property type="term" value="C:cytoplasm"/>
    <property type="evidence" value="ECO:0007669"/>
    <property type="project" value="UniProtKB-SubCell"/>
</dbReference>
<comment type="subunit">
    <text evidence="2">Component of a cohesin-like complex composed of ScpA, ScpB and the Smc homodimer, in which ScpA and ScpB bind to the head domain of Smc. The presence of the three proteins is required for the association of the complex with DNA.</text>
</comment>
<keyword evidence="2" id="KW-0131">Cell cycle</keyword>
<keyword evidence="2" id="KW-0159">Chromosome partition</keyword>
<evidence type="ECO:0000256" key="2">
    <source>
        <dbReference type="HAMAP-Rule" id="MF_01805"/>
    </source>
</evidence>
<evidence type="ECO:0000256" key="3">
    <source>
        <dbReference type="SAM" id="MobiDB-lite"/>
    </source>
</evidence>
<comment type="similarity">
    <text evidence="2">Belongs to the ScpA family.</text>
</comment>
<dbReference type="PANTHER" id="PTHR33969:SF2">
    <property type="entry name" value="SEGREGATION AND CONDENSATION PROTEIN A"/>
    <property type="match status" value="1"/>
</dbReference>
<evidence type="ECO:0000313" key="4">
    <source>
        <dbReference type="EMBL" id="AMY11271.1"/>
    </source>
</evidence>
<dbReference type="PATRIC" id="fig|1813736.3.peg.4766"/>
<evidence type="ECO:0000256" key="1">
    <source>
        <dbReference type="ARBA" id="ARBA00044777"/>
    </source>
</evidence>
<dbReference type="STRING" id="1855912.LuPra_04518"/>
<dbReference type="GO" id="GO:0051301">
    <property type="term" value="P:cell division"/>
    <property type="evidence" value="ECO:0007669"/>
    <property type="project" value="UniProtKB-KW"/>
</dbReference>
<dbReference type="GO" id="GO:0006260">
    <property type="term" value="P:DNA replication"/>
    <property type="evidence" value="ECO:0007669"/>
    <property type="project" value="UniProtKB-UniRule"/>
</dbReference>
<evidence type="ECO:0000313" key="5">
    <source>
        <dbReference type="Proteomes" id="UP000076079"/>
    </source>
</evidence>
<proteinExistence type="inferred from homology"/>
<dbReference type="GO" id="GO:0007059">
    <property type="term" value="P:chromosome segregation"/>
    <property type="evidence" value="ECO:0007669"/>
    <property type="project" value="UniProtKB-UniRule"/>
</dbReference>
<keyword evidence="2" id="KW-0132">Cell division</keyword>
<accession>A0A143PSA7</accession>